<dbReference type="GO" id="GO:0009254">
    <property type="term" value="P:peptidoglycan turnover"/>
    <property type="evidence" value="ECO:0007669"/>
    <property type="project" value="InterPro"/>
</dbReference>
<name>A0AAU7W968_9MICO</name>
<dbReference type="GO" id="GO:0016773">
    <property type="term" value="F:phosphotransferase activity, alcohol group as acceptor"/>
    <property type="evidence" value="ECO:0007669"/>
    <property type="project" value="InterPro"/>
</dbReference>
<dbReference type="GO" id="GO:0005524">
    <property type="term" value="F:ATP binding"/>
    <property type="evidence" value="ECO:0007669"/>
    <property type="project" value="InterPro"/>
</dbReference>
<dbReference type="RefSeq" id="WP_350348986.1">
    <property type="nucleotide sequence ID" value="NZ_CP158374.1"/>
</dbReference>
<dbReference type="PANTHER" id="PTHR30605:SF0">
    <property type="entry name" value="ANHYDRO-N-ACETYLMURAMIC ACID KINASE"/>
    <property type="match status" value="1"/>
</dbReference>
<dbReference type="EMBL" id="CP158374">
    <property type="protein sequence ID" value="XBX82970.1"/>
    <property type="molecule type" value="Genomic_DNA"/>
</dbReference>
<reference evidence="1" key="1">
    <citation type="submission" date="2024-05" db="EMBL/GenBank/DDBJ databases">
        <authorList>
            <person name="Yu L."/>
        </authorList>
    </citation>
    <scope>NUCLEOTIDE SEQUENCE</scope>
    <source>
        <strain evidence="1">G08B096</strain>
    </source>
</reference>
<dbReference type="Pfam" id="PF03702">
    <property type="entry name" value="AnmK"/>
    <property type="match status" value="1"/>
</dbReference>
<evidence type="ECO:0000313" key="1">
    <source>
        <dbReference type="EMBL" id="XBX82970.1"/>
    </source>
</evidence>
<dbReference type="InterPro" id="IPR005338">
    <property type="entry name" value="Anhydro_N_Ac-Mur_kinase"/>
</dbReference>
<proteinExistence type="predicted"/>
<gene>
    <name evidence="1" type="ORF">ABIQ69_03325</name>
</gene>
<keyword evidence="1" id="KW-0808">Transferase</keyword>
<protein>
    <submittedName>
        <fullName evidence="1">Anhydro-N-acetylmuramic acid kinase</fullName>
    </submittedName>
</protein>
<sequence length="421" mass="42560">MRIVSLQSGTSADGIDVAVVDVGAVDMRPGEPGAASADDAADAAVRLDPVLLRTVPWAAALRRELLDAALGARLDAGDWCRLDTRLGQAFAAAAEEAIAESGGHADLIVSHGQTAHHWVEDGHARGTLQLGEPAWIAERTGAPVLSHLRAADIAAGGEGAPLMAVFDRLWLIGEARRIGRPLATVNLGGIANVQVVAPDGGVLAFDSGPGNALLDEAVARATEGAEAYDRDGRRAASGRVHGTLLAELRAHPYFAAATPKTTGRETFHLGVVDAAADRAGARDLPLDDLAATLAELTALAVAEALDGTGAAELVVSGGGALNPALLARLADHAGRRGIRVVSSAERGLDPAFKESLMFGLLGYLSWHRVPVRVAGPASRIAGRITPGPASFALPEPLGGVASVVVGAGAADDGAAGGGGAA</sequence>
<dbReference type="PANTHER" id="PTHR30605">
    <property type="entry name" value="ANHYDRO-N-ACETYLMURAMIC ACID KINASE"/>
    <property type="match status" value="1"/>
</dbReference>
<organism evidence="1">
    <name type="scientific">Agromyces sp. G08B096</name>
    <dbReference type="NCBI Taxonomy" id="3156399"/>
    <lineage>
        <taxon>Bacteria</taxon>
        <taxon>Bacillati</taxon>
        <taxon>Actinomycetota</taxon>
        <taxon>Actinomycetes</taxon>
        <taxon>Micrococcales</taxon>
        <taxon>Microbacteriaceae</taxon>
        <taxon>Agromyces</taxon>
    </lineage>
</organism>
<accession>A0AAU7W968</accession>
<dbReference type="GO" id="GO:0016301">
    <property type="term" value="F:kinase activity"/>
    <property type="evidence" value="ECO:0007669"/>
    <property type="project" value="UniProtKB-KW"/>
</dbReference>
<keyword evidence="1" id="KW-0418">Kinase</keyword>
<dbReference type="InterPro" id="IPR043129">
    <property type="entry name" value="ATPase_NBD"/>
</dbReference>
<dbReference type="AlphaFoldDB" id="A0AAU7W968"/>
<dbReference type="Gene3D" id="3.30.420.40">
    <property type="match status" value="2"/>
</dbReference>
<dbReference type="GO" id="GO:0006040">
    <property type="term" value="P:amino sugar metabolic process"/>
    <property type="evidence" value="ECO:0007669"/>
    <property type="project" value="InterPro"/>
</dbReference>
<dbReference type="SUPFAM" id="SSF53067">
    <property type="entry name" value="Actin-like ATPase domain"/>
    <property type="match status" value="1"/>
</dbReference>